<dbReference type="Proteomes" id="UP001589836">
    <property type="component" value="Unassembled WGS sequence"/>
</dbReference>
<keyword evidence="3" id="KW-1003">Cell membrane</keyword>
<keyword evidence="5" id="KW-0735">Signal-anchor</keyword>
<keyword evidence="14" id="KW-1185">Reference proteome</keyword>
<name>A0ABV6LKV1_9BACI</name>
<proteinExistence type="inferred from homology"/>
<dbReference type="Pfam" id="PF03816">
    <property type="entry name" value="LytR_cpsA_psr"/>
    <property type="match status" value="1"/>
</dbReference>
<evidence type="ECO:0000256" key="4">
    <source>
        <dbReference type="ARBA" id="ARBA00022692"/>
    </source>
</evidence>
<evidence type="ECO:0000256" key="10">
    <source>
        <dbReference type="ARBA" id="ARBA00037178"/>
    </source>
</evidence>
<dbReference type="Gene3D" id="3.40.630.190">
    <property type="entry name" value="LCP protein"/>
    <property type="match status" value="1"/>
</dbReference>
<keyword evidence="8" id="KW-0472">Membrane</keyword>
<reference evidence="13 14" key="1">
    <citation type="submission" date="2024-09" db="EMBL/GenBank/DDBJ databases">
        <authorList>
            <person name="Sun Q."/>
            <person name="Mori K."/>
        </authorList>
    </citation>
    <scope>NUCLEOTIDE SEQUENCE [LARGE SCALE GENOMIC DNA]</scope>
    <source>
        <strain evidence="13 14">NCAIM B.02529</strain>
    </source>
</reference>
<evidence type="ECO:0000256" key="8">
    <source>
        <dbReference type="ARBA" id="ARBA00023136"/>
    </source>
</evidence>
<accession>A0ABV6LKV1</accession>
<evidence type="ECO:0000313" key="13">
    <source>
        <dbReference type="EMBL" id="MFC0523035.1"/>
    </source>
</evidence>
<comment type="function">
    <text evidence="10">Involved in SarA attenuation. Affects resistance to oxacillin and teicoplanin, as well as the synthesis of virulence factors.</text>
</comment>
<protein>
    <recommendedName>
        <fullName evidence="11">Regulatory protein MsrR</fullName>
    </recommendedName>
</protein>
<evidence type="ECO:0000256" key="1">
    <source>
        <dbReference type="ARBA" id="ARBA00004401"/>
    </source>
</evidence>
<dbReference type="NCBIfam" id="TIGR00350">
    <property type="entry name" value="lytR_cpsA_psr"/>
    <property type="match status" value="1"/>
</dbReference>
<evidence type="ECO:0000256" key="9">
    <source>
        <dbReference type="ARBA" id="ARBA00023163"/>
    </source>
</evidence>
<feature type="domain" description="Cell envelope-related transcriptional attenuator" evidence="12">
    <location>
        <begin position="86"/>
        <end position="232"/>
    </location>
</feature>
<gene>
    <name evidence="13" type="ORF">ACFFGV_05430</name>
</gene>
<evidence type="ECO:0000259" key="12">
    <source>
        <dbReference type="Pfam" id="PF03816"/>
    </source>
</evidence>
<dbReference type="RefSeq" id="WP_377345570.1">
    <property type="nucleotide sequence ID" value="NZ_JBHLTP010000003.1"/>
</dbReference>
<evidence type="ECO:0000256" key="6">
    <source>
        <dbReference type="ARBA" id="ARBA00022989"/>
    </source>
</evidence>
<dbReference type="EMBL" id="JBHLTP010000003">
    <property type="protein sequence ID" value="MFC0523035.1"/>
    <property type="molecule type" value="Genomic_DNA"/>
</dbReference>
<organism evidence="13 14">
    <name type="scientific">Pontibacillus salicampi</name>
    <dbReference type="NCBI Taxonomy" id="1449801"/>
    <lineage>
        <taxon>Bacteria</taxon>
        <taxon>Bacillati</taxon>
        <taxon>Bacillota</taxon>
        <taxon>Bacilli</taxon>
        <taxon>Bacillales</taxon>
        <taxon>Bacillaceae</taxon>
        <taxon>Pontibacillus</taxon>
    </lineage>
</organism>
<keyword evidence="6" id="KW-1133">Transmembrane helix</keyword>
<dbReference type="InterPro" id="IPR050922">
    <property type="entry name" value="LytR/CpsA/Psr_CW_biosynth"/>
</dbReference>
<sequence length="314" mass="35271">MENNRMAKRKKKRKRSRILVTLLFLFLIISGYVLYEYWAGIRSADSDGPISGEENFDDFKGVASPEGKTNVLLLGVDRRGNETSTRSDTIMIAQYDAENDQMKLLSLMRDTYVNIPGVGYSKLNAAFAYGGPELMRQTIKENFGVNLEYYSVVDFDGFSNIVNTLAPNGVEIEVEKDMYYKDSAGTIDLEQGTQTLNGDELLGYARFRHDARGDYARVERQQKVIKALKEEAMSINGLTKLPRLVGTIQPYIETNMGKMTIASFGKDFILNTPGSIETKSIPADIEHWDGRVNGAAVIMHNEEVTKQAVQEFLE</sequence>
<evidence type="ECO:0000313" key="14">
    <source>
        <dbReference type="Proteomes" id="UP001589836"/>
    </source>
</evidence>
<evidence type="ECO:0000256" key="3">
    <source>
        <dbReference type="ARBA" id="ARBA00022475"/>
    </source>
</evidence>
<dbReference type="PANTHER" id="PTHR33392:SF8">
    <property type="entry name" value="REGULATORY PROTEIN MSRR"/>
    <property type="match status" value="1"/>
</dbReference>
<comment type="similarity">
    <text evidence="2">Belongs to the LytR/CpsA/Psr (LCP) family.</text>
</comment>
<keyword evidence="4" id="KW-0812">Transmembrane</keyword>
<keyword evidence="9" id="KW-0804">Transcription</keyword>
<evidence type="ECO:0000256" key="11">
    <source>
        <dbReference type="ARBA" id="ARBA00040752"/>
    </source>
</evidence>
<dbReference type="PANTHER" id="PTHR33392">
    <property type="entry name" value="POLYISOPRENYL-TEICHOIC ACID--PEPTIDOGLYCAN TEICHOIC ACID TRANSFERASE TAGU"/>
    <property type="match status" value="1"/>
</dbReference>
<evidence type="ECO:0000256" key="2">
    <source>
        <dbReference type="ARBA" id="ARBA00006068"/>
    </source>
</evidence>
<comment type="caution">
    <text evidence="13">The sequence shown here is derived from an EMBL/GenBank/DDBJ whole genome shotgun (WGS) entry which is preliminary data.</text>
</comment>
<evidence type="ECO:0000256" key="5">
    <source>
        <dbReference type="ARBA" id="ARBA00022968"/>
    </source>
</evidence>
<keyword evidence="7" id="KW-0805">Transcription regulation</keyword>
<dbReference type="InterPro" id="IPR004474">
    <property type="entry name" value="LytR_CpsA_psr"/>
</dbReference>
<evidence type="ECO:0000256" key="7">
    <source>
        <dbReference type="ARBA" id="ARBA00023015"/>
    </source>
</evidence>
<comment type="subcellular location">
    <subcellularLocation>
        <location evidence="1">Cell membrane</location>
        <topology evidence="1">Single-pass type II membrane protein</topology>
    </subcellularLocation>
</comment>